<feature type="compositionally biased region" description="Polar residues" evidence="1">
    <location>
        <begin position="1"/>
        <end position="14"/>
    </location>
</feature>
<comment type="caution">
    <text evidence="3">The sequence shown here is derived from an EMBL/GenBank/DDBJ whole genome shotgun (WGS) entry which is preliminary data.</text>
</comment>
<dbReference type="EMBL" id="JANAWD010000743">
    <property type="protein sequence ID" value="KAJ3476172.1"/>
    <property type="molecule type" value="Genomic_DNA"/>
</dbReference>
<evidence type="ECO:0000313" key="4">
    <source>
        <dbReference type="Proteomes" id="UP001212997"/>
    </source>
</evidence>
<dbReference type="Proteomes" id="UP001212997">
    <property type="component" value="Unassembled WGS sequence"/>
</dbReference>
<feature type="transmembrane region" description="Helical" evidence="2">
    <location>
        <begin position="261"/>
        <end position="282"/>
    </location>
</feature>
<reference evidence="3" key="1">
    <citation type="submission" date="2022-07" db="EMBL/GenBank/DDBJ databases">
        <title>Genome Sequence of Physisporinus lineatus.</title>
        <authorList>
            <person name="Buettner E."/>
        </authorList>
    </citation>
    <scope>NUCLEOTIDE SEQUENCE</scope>
    <source>
        <strain evidence="3">VT162</strain>
    </source>
</reference>
<name>A0AAD5UUC7_9APHY</name>
<evidence type="ECO:0000256" key="1">
    <source>
        <dbReference type="SAM" id="MobiDB-lite"/>
    </source>
</evidence>
<organism evidence="3 4">
    <name type="scientific">Meripilus lineatus</name>
    <dbReference type="NCBI Taxonomy" id="2056292"/>
    <lineage>
        <taxon>Eukaryota</taxon>
        <taxon>Fungi</taxon>
        <taxon>Dikarya</taxon>
        <taxon>Basidiomycota</taxon>
        <taxon>Agaricomycotina</taxon>
        <taxon>Agaricomycetes</taxon>
        <taxon>Polyporales</taxon>
        <taxon>Meripilaceae</taxon>
        <taxon>Meripilus</taxon>
    </lineage>
</organism>
<feature type="region of interest" description="Disordered" evidence="1">
    <location>
        <begin position="111"/>
        <end position="146"/>
    </location>
</feature>
<gene>
    <name evidence="3" type="ORF">NLI96_g11342</name>
</gene>
<keyword evidence="2" id="KW-0812">Transmembrane</keyword>
<keyword evidence="4" id="KW-1185">Reference proteome</keyword>
<feature type="region of interest" description="Disordered" evidence="1">
    <location>
        <begin position="1"/>
        <end position="62"/>
    </location>
</feature>
<feature type="transmembrane region" description="Helical" evidence="2">
    <location>
        <begin position="210"/>
        <end position="234"/>
    </location>
</feature>
<keyword evidence="2" id="KW-1133">Transmembrane helix</keyword>
<evidence type="ECO:0000256" key="2">
    <source>
        <dbReference type="SAM" id="Phobius"/>
    </source>
</evidence>
<sequence length="365" mass="40099">MNTIHNGSPNQTFEPPSHLMPSMSRTPSQTSASTTSTTSSGIHTPSSALSSTSDVSSSERKTPCYGQLGVRQIVEGGFLPDEEVVVEKARTPRVLSGSLNNAVQRVKTYAKRRLSGPRSLSLRRRKHQETNNDTSCVDPDETQNDDDSSIEEIAFASVSTPKPKQGNDEYNVAKLANMSSVSLMAVHGSPTPAFPEEMDHLLQPLSRRRAFMYATARVATFVPWCIVLGGAILLSPDHLPLLASPMNNFLPQVPSHGVQRFAYWAECAYYHVFIFVAALVAIAMCVPRVGVSLIVATIIGTIWRWYGFKMDDESRGVRLGEDDWQSCYLVATKVYLKEECRLVVPSLELEQAASMGAGARNARFE</sequence>
<proteinExistence type="predicted"/>
<feature type="transmembrane region" description="Helical" evidence="2">
    <location>
        <begin position="289"/>
        <end position="306"/>
    </location>
</feature>
<protein>
    <submittedName>
        <fullName evidence="3">Uncharacterized protein</fullName>
    </submittedName>
</protein>
<accession>A0AAD5UUC7</accession>
<feature type="compositionally biased region" description="Basic residues" evidence="1">
    <location>
        <begin position="111"/>
        <end position="127"/>
    </location>
</feature>
<evidence type="ECO:0000313" key="3">
    <source>
        <dbReference type="EMBL" id="KAJ3476172.1"/>
    </source>
</evidence>
<dbReference type="AlphaFoldDB" id="A0AAD5UUC7"/>
<keyword evidence="2" id="KW-0472">Membrane</keyword>
<feature type="compositionally biased region" description="Low complexity" evidence="1">
    <location>
        <begin position="24"/>
        <end position="56"/>
    </location>
</feature>